<evidence type="ECO:0000256" key="2">
    <source>
        <dbReference type="ARBA" id="ARBA00007193"/>
    </source>
</evidence>
<feature type="transmembrane region" description="Helical" evidence="13">
    <location>
        <begin position="61"/>
        <end position="82"/>
    </location>
</feature>
<keyword evidence="15" id="KW-1185">Reference proteome</keyword>
<gene>
    <name evidence="14" type="ORF">HHI36_000010</name>
</gene>
<evidence type="ECO:0000256" key="5">
    <source>
        <dbReference type="ARBA" id="ARBA00022692"/>
    </source>
</evidence>
<protein>
    <recommendedName>
        <fullName evidence="16">Sodium channel protein Nach</fullName>
    </recommendedName>
</protein>
<dbReference type="GO" id="GO:0005272">
    <property type="term" value="F:sodium channel activity"/>
    <property type="evidence" value="ECO:0007669"/>
    <property type="project" value="UniProtKB-KW"/>
</dbReference>
<proteinExistence type="inferred from homology"/>
<organism evidence="14 15">
    <name type="scientific">Cryptolaemus montrouzieri</name>
    <dbReference type="NCBI Taxonomy" id="559131"/>
    <lineage>
        <taxon>Eukaryota</taxon>
        <taxon>Metazoa</taxon>
        <taxon>Ecdysozoa</taxon>
        <taxon>Arthropoda</taxon>
        <taxon>Hexapoda</taxon>
        <taxon>Insecta</taxon>
        <taxon>Pterygota</taxon>
        <taxon>Neoptera</taxon>
        <taxon>Endopterygota</taxon>
        <taxon>Coleoptera</taxon>
        <taxon>Polyphaga</taxon>
        <taxon>Cucujiformia</taxon>
        <taxon>Coccinelloidea</taxon>
        <taxon>Coccinellidae</taxon>
        <taxon>Scymninae</taxon>
        <taxon>Scymnini</taxon>
        <taxon>Cryptolaemus</taxon>
    </lineage>
</organism>
<evidence type="ECO:0000256" key="1">
    <source>
        <dbReference type="ARBA" id="ARBA00004141"/>
    </source>
</evidence>
<dbReference type="Proteomes" id="UP001516400">
    <property type="component" value="Unassembled WGS sequence"/>
</dbReference>
<feature type="transmembrane region" description="Helical" evidence="13">
    <location>
        <begin position="424"/>
        <end position="450"/>
    </location>
</feature>
<evidence type="ECO:0000256" key="12">
    <source>
        <dbReference type="RuleBase" id="RU000679"/>
    </source>
</evidence>
<keyword evidence="11 12" id="KW-0407">Ion channel</keyword>
<dbReference type="GO" id="GO:0016020">
    <property type="term" value="C:membrane"/>
    <property type="evidence" value="ECO:0007669"/>
    <property type="project" value="UniProtKB-SubCell"/>
</dbReference>
<comment type="similarity">
    <text evidence="2 12">Belongs to the amiloride-sensitive sodium channel (TC 1.A.6) family.</text>
</comment>
<keyword evidence="9 13" id="KW-0472">Membrane</keyword>
<evidence type="ECO:0000256" key="3">
    <source>
        <dbReference type="ARBA" id="ARBA00022448"/>
    </source>
</evidence>
<keyword evidence="8 12" id="KW-0406">Ion transport</keyword>
<dbReference type="EMBL" id="JABFTP020000185">
    <property type="protein sequence ID" value="KAL3285478.1"/>
    <property type="molecule type" value="Genomic_DNA"/>
</dbReference>
<sequence>MCESGVKRCDARICADYCVMAVRRESSLQIISETFRDFTKHTSIHGLKYVCQKNLLLAERIFWAIATLVGIGLAVYMTTLFWGRYTSNPTRTTIKTLHAPTIAIPFPAVTLCNENVVIGSKVQEFIRSLKYDNNSESDLEDAFLELEAFTNPKKISWNEESMKQLNKVLNENNYDLAGTMAKVGQNCNELFVKCQWNFQNVNCTDLFLDSYTKSGMCCTFYGFGRNKNKQTFTDNYGTEGTLSVIVNPLIEPNKFTEGSRGLRVLLHNSLSYPDFRALKKIISTGTQTHLQIIGTRIMCSAEVARLSIEQRECVFPGEVRLKYFKTYTDANCLIERETDELMRICRCVPYYFHFSETDSVEDNEESCPSPCEDSLYEVKSTHVKLEKGDFYHIKEADNMEHLEEHTTHLKIYFVKFQKVLRRDLLFSTASLMASVGGIYSLFIGCSFLTICEIIYYCTLRLIVNKHLSGKYVDSKQ</sequence>
<keyword evidence="6 13" id="KW-1133">Transmembrane helix</keyword>
<dbReference type="AlphaFoldDB" id="A0ABD2P3B5"/>
<evidence type="ECO:0000256" key="4">
    <source>
        <dbReference type="ARBA" id="ARBA00022461"/>
    </source>
</evidence>
<dbReference type="PANTHER" id="PTHR11690">
    <property type="entry name" value="AMILORIDE-SENSITIVE SODIUM CHANNEL-RELATED"/>
    <property type="match status" value="1"/>
</dbReference>
<evidence type="ECO:0000256" key="9">
    <source>
        <dbReference type="ARBA" id="ARBA00023136"/>
    </source>
</evidence>
<dbReference type="Gene3D" id="1.10.287.820">
    <property type="entry name" value="Acid-sensing ion channel domain"/>
    <property type="match status" value="1"/>
</dbReference>
<keyword evidence="3 12" id="KW-0813">Transport</keyword>
<evidence type="ECO:0000256" key="10">
    <source>
        <dbReference type="ARBA" id="ARBA00023201"/>
    </source>
</evidence>
<evidence type="ECO:0000256" key="8">
    <source>
        <dbReference type="ARBA" id="ARBA00023065"/>
    </source>
</evidence>
<evidence type="ECO:0008006" key="16">
    <source>
        <dbReference type="Google" id="ProtNLM"/>
    </source>
</evidence>
<evidence type="ECO:0000313" key="15">
    <source>
        <dbReference type="Proteomes" id="UP001516400"/>
    </source>
</evidence>
<keyword evidence="10 12" id="KW-0739">Sodium transport</keyword>
<name>A0ABD2P3B5_9CUCU</name>
<evidence type="ECO:0000313" key="14">
    <source>
        <dbReference type="EMBL" id="KAL3285478.1"/>
    </source>
</evidence>
<dbReference type="InterPro" id="IPR001873">
    <property type="entry name" value="ENaC"/>
</dbReference>
<accession>A0ABD2P3B5</accession>
<evidence type="ECO:0000256" key="13">
    <source>
        <dbReference type="SAM" id="Phobius"/>
    </source>
</evidence>
<dbReference type="Pfam" id="PF00858">
    <property type="entry name" value="ASC"/>
    <property type="match status" value="1"/>
</dbReference>
<evidence type="ECO:0000256" key="7">
    <source>
        <dbReference type="ARBA" id="ARBA00023053"/>
    </source>
</evidence>
<keyword evidence="5 12" id="KW-0812">Transmembrane</keyword>
<comment type="subcellular location">
    <subcellularLocation>
        <location evidence="1">Membrane</location>
        <topology evidence="1">Multi-pass membrane protein</topology>
    </subcellularLocation>
</comment>
<dbReference type="Gene3D" id="1.10.287.770">
    <property type="entry name" value="YojJ-like"/>
    <property type="match status" value="1"/>
</dbReference>
<dbReference type="PANTHER" id="PTHR11690:SF237">
    <property type="entry name" value="PICKPOCKET 16-RELATED"/>
    <property type="match status" value="1"/>
</dbReference>
<reference evidence="14 15" key="1">
    <citation type="journal article" date="2021" name="BMC Biol.">
        <title>Horizontally acquired antibacterial genes associated with adaptive radiation of ladybird beetles.</title>
        <authorList>
            <person name="Li H.S."/>
            <person name="Tang X.F."/>
            <person name="Huang Y.H."/>
            <person name="Xu Z.Y."/>
            <person name="Chen M.L."/>
            <person name="Du X.Y."/>
            <person name="Qiu B.Y."/>
            <person name="Chen P.T."/>
            <person name="Zhang W."/>
            <person name="Slipinski A."/>
            <person name="Escalona H.E."/>
            <person name="Waterhouse R.M."/>
            <person name="Zwick A."/>
            <person name="Pang H."/>
        </authorList>
    </citation>
    <scope>NUCLEOTIDE SEQUENCE [LARGE SCALE GENOMIC DNA]</scope>
    <source>
        <strain evidence="14">SYSU2018</strain>
    </source>
</reference>
<keyword evidence="7" id="KW-0915">Sodium</keyword>
<evidence type="ECO:0000256" key="11">
    <source>
        <dbReference type="ARBA" id="ARBA00023303"/>
    </source>
</evidence>
<evidence type="ECO:0000256" key="6">
    <source>
        <dbReference type="ARBA" id="ARBA00022989"/>
    </source>
</evidence>
<comment type="caution">
    <text evidence="14">The sequence shown here is derived from an EMBL/GenBank/DDBJ whole genome shotgun (WGS) entry which is preliminary data.</text>
</comment>
<keyword evidence="4 12" id="KW-0894">Sodium channel</keyword>